<keyword evidence="2" id="KW-0547">Nucleotide-binding</keyword>
<dbReference type="SUPFAM" id="SSF56059">
    <property type="entry name" value="Glutathione synthetase ATP-binding domain-like"/>
    <property type="match status" value="1"/>
</dbReference>
<dbReference type="GO" id="GO:0070740">
    <property type="term" value="F:tubulin-glutamic acid ligase activity"/>
    <property type="evidence" value="ECO:0007669"/>
    <property type="project" value="TreeGrafter"/>
</dbReference>
<gene>
    <name evidence="5" type="ORF">Ctob_003137</name>
</gene>
<dbReference type="GO" id="GO:0005524">
    <property type="term" value="F:ATP binding"/>
    <property type="evidence" value="ECO:0007669"/>
    <property type="project" value="UniProtKB-KW"/>
</dbReference>
<evidence type="ECO:0000256" key="3">
    <source>
        <dbReference type="ARBA" id="ARBA00022840"/>
    </source>
</evidence>
<dbReference type="Proteomes" id="UP000037460">
    <property type="component" value="Unassembled WGS sequence"/>
</dbReference>
<evidence type="ECO:0000256" key="2">
    <source>
        <dbReference type="ARBA" id="ARBA00022741"/>
    </source>
</evidence>
<name>A0A0M0K206_9EUKA</name>
<dbReference type="Gene3D" id="3.30.470.20">
    <property type="entry name" value="ATP-grasp fold, B domain"/>
    <property type="match status" value="1"/>
</dbReference>
<dbReference type="GO" id="GO:0015631">
    <property type="term" value="F:tubulin binding"/>
    <property type="evidence" value="ECO:0007669"/>
    <property type="project" value="TreeGrafter"/>
</dbReference>
<dbReference type="AlphaFoldDB" id="A0A0M0K206"/>
<dbReference type="OrthoDB" id="202825at2759"/>
<dbReference type="PANTHER" id="PTHR12241">
    <property type="entry name" value="TUBULIN POLYGLUTAMYLASE"/>
    <property type="match status" value="1"/>
</dbReference>
<dbReference type="GO" id="GO:0036064">
    <property type="term" value="C:ciliary basal body"/>
    <property type="evidence" value="ECO:0007669"/>
    <property type="project" value="TreeGrafter"/>
</dbReference>
<evidence type="ECO:0000256" key="4">
    <source>
        <dbReference type="SAM" id="MobiDB-lite"/>
    </source>
</evidence>
<keyword evidence="6" id="KW-1185">Reference proteome</keyword>
<dbReference type="GO" id="GO:0000226">
    <property type="term" value="P:microtubule cytoskeleton organization"/>
    <property type="evidence" value="ECO:0007669"/>
    <property type="project" value="TreeGrafter"/>
</dbReference>
<organism evidence="5 6">
    <name type="scientific">Chrysochromulina tobinii</name>
    <dbReference type="NCBI Taxonomy" id="1460289"/>
    <lineage>
        <taxon>Eukaryota</taxon>
        <taxon>Haptista</taxon>
        <taxon>Haptophyta</taxon>
        <taxon>Prymnesiophyceae</taxon>
        <taxon>Prymnesiales</taxon>
        <taxon>Chrysochromulinaceae</taxon>
        <taxon>Chrysochromulina</taxon>
    </lineage>
</organism>
<keyword evidence="3" id="KW-0067">ATP-binding</keyword>
<dbReference type="PROSITE" id="PS51221">
    <property type="entry name" value="TTL"/>
    <property type="match status" value="1"/>
</dbReference>
<dbReference type="InterPro" id="IPR004344">
    <property type="entry name" value="TTL/TTLL_fam"/>
</dbReference>
<proteinExistence type="predicted"/>
<sequence>MDDRLGVTRSRQTARAVIARVNPAKGMTFDASMCKYRAVPAVAAALGYTVLTAEDERDPNAPPGWNLFWTDLSVSHQRVAALLPLQKVNHFADMTTLCNKATCASVLKRVSRSFPLEYNFYPRSWKLPKEAAALRKLMLSPEAPRVLIVKPNRGCQGVDISICCTNDELDTARQEMGQQCVAQEYVDKPLLLDGYKFDLRIYVCVTCCSPLRVHLYREGIARLCTEKYEAPSAGGPAMMAPPAAAASQSPRSSASRPMSAISAARAAGRVAAKATASDGASSSGAGVRAPKTASKVTAAAAATDWRYRHLTNYAINKTHPDFVVGGEDGSSKRLLTELLDTLRRDGFDVDMLWGEVQQLVVKTLIAVQPHIAHSYTSCRPATDTHPFSCFELLGLDLLIDESGRPWLLEVNHSPSLERCVLMTDDDH</sequence>
<evidence type="ECO:0000313" key="5">
    <source>
        <dbReference type="EMBL" id="KOO32413.1"/>
    </source>
</evidence>
<dbReference type="PANTHER" id="PTHR12241:SF147">
    <property type="entry name" value="TUBULIN POLYGLUTAMYLASE TTLL7"/>
    <property type="match status" value="1"/>
</dbReference>
<dbReference type="EMBL" id="JWZX01001780">
    <property type="protein sequence ID" value="KOO32413.1"/>
    <property type="molecule type" value="Genomic_DNA"/>
</dbReference>
<protein>
    <submittedName>
        <fullName evidence="5">Tubulin polyglutamylase ttll13</fullName>
    </submittedName>
</protein>
<keyword evidence="1" id="KW-0436">Ligase</keyword>
<comment type="caution">
    <text evidence="5">The sequence shown here is derived from an EMBL/GenBank/DDBJ whole genome shotgun (WGS) entry which is preliminary data.</text>
</comment>
<reference evidence="6" key="1">
    <citation type="journal article" date="2015" name="PLoS Genet.">
        <title>Genome Sequence and Transcriptome Analyses of Chrysochromulina tobin: Metabolic Tools for Enhanced Algal Fitness in the Prominent Order Prymnesiales (Haptophyceae).</title>
        <authorList>
            <person name="Hovde B.T."/>
            <person name="Deodato C.R."/>
            <person name="Hunsperger H.M."/>
            <person name="Ryken S.A."/>
            <person name="Yost W."/>
            <person name="Jha R.K."/>
            <person name="Patterson J."/>
            <person name="Monnat R.J. Jr."/>
            <person name="Barlow S.B."/>
            <person name="Starkenburg S.R."/>
            <person name="Cattolico R.A."/>
        </authorList>
    </citation>
    <scope>NUCLEOTIDE SEQUENCE</scope>
    <source>
        <strain evidence="6">CCMP291</strain>
    </source>
</reference>
<dbReference type="Pfam" id="PF03133">
    <property type="entry name" value="TTL"/>
    <property type="match status" value="2"/>
</dbReference>
<evidence type="ECO:0000313" key="6">
    <source>
        <dbReference type="Proteomes" id="UP000037460"/>
    </source>
</evidence>
<evidence type="ECO:0000256" key="1">
    <source>
        <dbReference type="ARBA" id="ARBA00022598"/>
    </source>
</evidence>
<accession>A0A0M0K206</accession>
<feature type="region of interest" description="Disordered" evidence="4">
    <location>
        <begin position="235"/>
        <end position="258"/>
    </location>
</feature>